<dbReference type="PANTHER" id="PTHR36710:SF18">
    <property type="entry name" value="PECTINESTERASE INHIBITOR 5-RELATED"/>
    <property type="match status" value="1"/>
</dbReference>
<keyword evidence="2" id="KW-1015">Disulfide bond</keyword>
<accession>A0AAV1DFY2</accession>
<dbReference type="SUPFAM" id="SSF101148">
    <property type="entry name" value="Plant invertase/pectin methylesterase inhibitor"/>
    <property type="match status" value="1"/>
</dbReference>
<dbReference type="Gene3D" id="1.20.140.40">
    <property type="entry name" value="Invertase/pectin methylesterase inhibitor family protein"/>
    <property type="match status" value="1"/>
</dbReference>
<gene>
    <name evidence="6" type="ORF">OLC1_LOCUS15239</name>
</gene>
<reference evidence="6" key="1">
    <citation type="submission" date="2023-03" db="EMBL/GenBank/DDBJ databases">
        <authorList>
            <person name="Julca I."/>
        </authorList>
    </citation>
    <scope>NUCLEOTIDE SEQUENCE</scope>
</reference>
<sequence length="169" mass="18554">MAKILQNCTIISFIVIAISLLPSGSCDLIDTTCNDTPYPGVCSSFLRGIPEAKDANLSGLTVIMISSLTKKSNDEITKIDQLLKTKPGDEHLTSCKTHYKSVIDFTRDATNHARNSASEAGQGTVVDILLEIRDCEDGFHPEPSPLTDLNQTNRDVSNVIYFMFGQMRK</sequence>
<proteinExistence type="inferred from homology"/>
<dbReference type="InterPro" id="IPR052421">
    <property type="entry name" value="PCW_Enzyme_Inhibitor"/>
</dbReference>
<evidence type="ECO:0000313" key="7">
    <source>
        <dbReference type="Proteomes" id="UP001161247"/>
    </source>
</evidence>
<evidence type="ECO:0000256" key="3">
    <source>
        <dbReference type="ARBA" id="ARBA00038471"/>
    </source>
</evidence>
<evidence type="ECO:0000259" key="5">
    <source>
        <dbReference type="SMART" id="SM00856"/>
    </source>
</evidence>
<dbReference type="NCBIfam" id="TIGR01614">
    <property type="entry name" value="PME_inhib"/>
    <property type="match status" value="1"/>
</dbReference>
<feature type="domain" description="Pectinesterase inhibitor" evidence="5">
    <location>
        <begin position="24"/>
        <end position="163"/>
    </location>
</feature>
<dbReference type="EMBL" id="OX459122">
    <property type="protein sequence ID" value="CAI9106792.1"/>
    <property type="molecule type" value="Genomic_DNA"/>
</dbReference>
<dbReference type="CDD" id="cd15797">
    <property type="entry name" value="PMEI"/>
    <property type="match status" value="1"/>
</dbReference>
<dbReference type="Proteomes" id="UP001161247">
    <property type="component" value="Chromosome 5"/>
</dbReference>
<dbReference type="InterPro" id="IPR006501">
    <property type="entry name" value="Pectinesterase_inhib_dom"/>
</dbReference>
<comment type="similarity">
    <text evidence="3">Belongs to the PMEI family.</text>
</comment>
<evidence type="ECO:0000256" key="4">
    <source>
        <dbReference type="SAM" id="SignalP"/>
    </source>
</evidence>
<name>A0AAV1DFY2_OLDCO</name>
<feature type="chain" id="PRO_5043628613" evidence="4">
    <location>
        <begin position="27"/>
        <end position="169"/>
    </location>
</feature>
<evidence type="ECO:0000313" key="6">
    <source>
        <dbReference type="EMBL" id="CAI9106792.1"/>
    </source>
</evidence>
<keyword evidence="1 4" id="KW-0732">Signal</keyword>
<dbReference type="SMART" id="SM00856">
    <property type="entry name" value="PMEI"/>
    <property type="match status" value="1"/>
</dbReference>
<feature type="signal peptide" evidence="4">
    <location>
        <begin position="1"/>
        <end position="26"/>
    </location>
</feature>
<evidence type="ECO:0000256" key="2">
    <source>
        <dbReference type="ARBA" id="ARBA00023157"/>
    </source>
</evidence>
<dbReference type="InterPro" id="IPR034086">
    <property type="entry name" value="PMEI_plant"/>
</dbReference>
<dbReference type="Pfam" id="PF04043">
    <property type="entry name" value="PMEI"/>
    <property type="match status" value="1"/>
</dbReference>
<evidence type="ECO:0000256" key="1">
    <source>
        <dbReference type="ARBA" id="ARBA00022729"/>
    </source>
</evidence>
<protein>
    <submittedName>
        <fullName evidence="6">OLC1v1006011C1</fullName>
    </submittedName>
</protein>
<dbReference type="PANTHER" id="PTHR36710">
    <property type="entry name" value="PECTINESTERASE INHIBITOR-LIKE"/>
    <property type="match status" value="1"/>
</dbReference>
<dbReference type="AlphaFoldDB" id="A0AAV1DFY2"/>
<dbReference type="GO" id="GO:0046910">
    <property type="term" value="F:pectinesterase inhibitor activity"/>
    <property type="evidence" value="ECO:0007669"/>
    <property type="project" value="InterPro"/>
</dbReference>
<organism evidence="6 7">
    <name type="scientific">Oldenlandia corymbosa var. corymbosa</name>
    <dbReference type="NCBI Taxonomy" id="529605"/>
    <lineage>
        <taxon>Eukaryota</taxon>
        <taxon>Viridiplantae</taxon>
        <taxon>Streptophyta</taxon>
        <taxon>Embryophyta</taxon>
        <taxon>Tracheophyta</taxon>
        <taxon>Spermatophyta</taxon>
        <taxon>Magnoliopsida</taxon>
        <taxon>eudicotyledons</taxon>
        <taxon>Gunneridae</taxon>
        <taxon>Pentapetalae</taxon>
        <taxon>asterids</taxon>
        <taxon>lamiids</taxon>
        <taxon>Gentianales</taxon>
        <taxon>Rubiaceae</taxon>
        <taxon>Rubioideae</taxon>
        <taxon>Spermacoceae</taxon>
        <taxon>Hedyotis-Oldenlandia complex</taxon>
        <taxon>Oldenlandia</taxon>
    </lineage>
</organism>
<dbReference type="InterPro" id="IPR035513">
    <property type="entry name" value="Invertase/methylesterase_inhib"/>
</dbReference>
<keyword evidence="7" id="KW-1185">Reference proteome</keyword>